<protein>
    <recommendedName>
        <fullName evidence="1">non-specific serine/threonine protein kinase</fullName>
        <ecNumber evidence="1">2.7.11.1</ecNumber>
    </recommendedName>
</protein>
<feature type="region of interest" description="Disordered" evidence="10">
    <location>
        <begin position="565"/>
        <end position="594"/>
    </location>
</feature>
<dbReference type="NCBIfam" id="NF033483">
    <property type="entry name" value="PknB_PASTA_kin"/>
    <property type="match status" value="1"/>
</dbReference>
<keyword evidence="11" id="KW-0472">Membrane</keyword>
<keyword evidence="6 9" id="KW-0067">ATP-binding</keyword>
<comment type="catalytic activity">
    <reaction evidence="7">
        <text>L-threonyl-[protein] + ATP = O-phospho-L-threonyl-[protein] + ADP + H(+)</text>
        <dbReference type="Rhea" id="RHEA:46608"/>
        <dbReference type="Rhea" id="RHEA-COMP:11060"/>
        <dbReference type="Rhea" id="RHEA-COMP:11605"/>
        <dbReference type="ChEBI" id="CHEBI:15378"/>
        <dbReference type="ChEBI" id="CHEBI:30013"/>
        <dbReference type="ChEBI" id="CHEBI:30616"/>
        <dbReference type="ChEBI" id="CHEBI:61977"/>
        <dbReference type="ChEBI" id="CHEBI:456216"/>
        <dbReference type="EC" id="2.7.11.1"/>
    </reaction>
</comment>
<dbReference type="InterPro" id="IPR005543">
    <property type="entry name" value="PASTA_dom"/>
</dbReference>
<keyword evidence="11" id="KW-1133">Transmembrane helix</keyword>
<dbReference type="Gene3D" id="2.60.40.2560">
    <property type="match status" value="1"/>
</dbReference>
<dbReference type="Pfam" id="PF00069">
    <property type="entry name" value="Pkinase"/>
    <property type="match status" value="1"/>
</dbReference>
<evidence type="ECO:0000256" key="11">
    <source>
        <dbReference type="SAM" id="Phobius"/>
    </source>
</evidence>
<feature type="region of interest" description="Disordered" evidence="10">
    <location>
        <begin position="299"/>
        <end position="330"/>
    </location>
</feature>
<evidence type="ECO:0000256" key="3">
    <source>
        <dbReference type="ARBA" id="ARBA00022679"/>
    </source>
</evidence>
<keyword evidence="3" id="KW-0808">Transferase</keyword>
<evidence type="ECO:0000313" key="15">
    <source>
        <dbReference type="Proteomes" id="UP000751852"/>
    </source>
</evidence>
<evidence type="ECO:0000259" key="12">
    <source>
        <dbReference type="PROSITE" id="PS50011"/>
    </source>
</evidence>
<dbReference type="RefSeq" id="WP_198617356.1">
    <property type="nucleotide sequence ID" value="NZ_JABANU010000005.1"/>
</dbReference>
<evidence type="ECO:0000256" key="6">
    <source>
        <dbReference type="ARBA" id="ARBA00022840"/>
    </source>
</evidence>
<dbReference type="EMBL" id="JABANU010000005">
    <property type="protein sequence ID" value="MBI5974564.1"/>
    <property type="molecule type" value="Genomic_DNA"/>
</dbReference>
<reference evidence="14 15" key="1">
    <citation type="submission" date="2020-04" db="EMBL/GenBank/DDBJ databases">
        <title>Staphylococcus species from domestic dog.</title>
        <authorList>
            <person name="Paterson G.K."/>
        </authorList>
    </citation>
    <scope>NUCLEOTIDE SEQUENCE [LARGE SCALE GENOMIC DNA]</scope>
    <source>
        <strain evidence="14 15">H16/1A</strain>
    </source>
</reference>
<keyword evidence="11" id="KW-0812">Transmembrane</keyword>
<evidence type="ECO:0000256" key="4">
    <source>
        <dbReference type="ARBA" id="ARBA00022741"/>
    </source>
</evidence>
<dbReference type="Pfam" id="PF21160">
    <property type="entry name" value="PrkC-like_PASTA-like"/>
    <property type="match status" value="1"/>
</dbReference>
<dbReference type="PROSITE" id="PS00107">
    <property type="entry name" value="PROTEIN_KINASE_ATP"/>
    <property type="match status" value="1"/>
</dbReference>
<dbReference type="SMART" id="SM00740">
    <property type="entry name" value="PASTA"/>
    <property type="match status" value="3"/>
</dbReference>
<feature type="domain" description="PASTA" evidence="13">
    <location>
        <begin position="431"/>
        <end position="500"/>
    </location>
</feature>
<dbReference type="PROSITE" id="PS00108">
    <property type="entry name" value="PROTEIN_KINASE_ST"/>
    <property type="match status" value="1"/>
</dbReference>
<proteinExistence type="predicted"/>
<dbReference type="Pfam" id="PF03793">
    <property type="entry name" value="PASTA"/>
    <property type="match status" value="3"/>
</dbReference>
<dbReference type="CDD" id="cd14014">
    <property type="entry name" value="STKc_PknB_like"/>
    <property type="match status" value="1"/>
</dbReference>
<evidence type="ECO:0000256" key="2">
    <source>
        <dbReference type="ARBA" id="ARBA00022527"/>
    </source>
</evidence>
<name>A0ABS0T744_9STAP</name>
<evidence type="ECO:0000256" key="9">
    <source>
        <dbReference type="PROSITE-ProRule" id="PRU10141"/>
    </source>
</evidence>
<dbReference type="Gene3D" id="1.10.510.10">
    <property type="entry name" value="Transferase(Phosphotransferase) domain 1"/>
    <property type="match status" value="1"/>
</dbReference>
<evidence type="ECO:0000313" key="14">
    <source>
        <dbReference type="EMBL" id="MBI5974564.1"/>
    </source>
</evidence>
<dbReference type="Gene3D" id="3.30.200.20">
    <property type="entry name" value="Phosphorylase Kinase, domain 1"/>
    <property type="match status" value="1"/>
</dbReference>
<evidence type="ECO:0000256" key="10">
    <source>
        <dbReference type="SAM" id="MobiDB-lite"/>
    </source>
</evidence>
<evidence type="ECO:0000259" key="13">
    <source>
        <dbReference type="PROSITE" id="PS51178"/>
    </source>
</evidence>
<gene>
    <name evidence="14" type="primary">pknB</name>
    <name evidence="14" type="ORF">HHH54_02995</name>
</gene>
<organism evidence="14 15">
    <name type="scientific">Staphylococcus canis</name>
    <dbReference type="NCBI Taxonomy" id="2724942"/>
    <lineage>
        <taxon>Bacteria</taxon>
        <taxon>Bacillati</taxon>
        <taxon>Bacillota</taxon>
        <taxon>Bacilli</taxon>
        <taxon>Bacillales</taxon>
        <taxon>Staphylococcaceae</taxon>
        <taxon>Staphylococcus</taxon>
    </lineage>
</organism>
<keyword evidence="15" id="KW-1185">Reference proteome</keyword>
<dbReference type="SMART" id="SM00220">
    <property type="entry name" value="S_TKc"/>
    <property type="match status" value="1"/>
</dbReference>
<keyword evidence="4 9" id="KW-0547">Nucleotide-binding</keyword>
<dbReference type="PROSITE" id="PS51178">
    <property type="entry name" value="PASTA"/>
    <property type="match status" value="3"/>
</dbReference>
<dbReference type="Proteomes" id="UP000751852">
    <property type="component" value="Unassembled WGS sequence"/>
</dbReference>
<feature type="domain" description="Protein kinase" evidence="12">
    <location>
        <begin position="10"/>
        <end position="267"/>
    </location>
</feature>
<dbReference type="CDD" id="cd06577">
    <property type="entry name" value="PASTA_pknB"/>
    <property type="match status" value="3"/>
</dbReference>
<feature type="binding site" evidence="9">
    <location>
        <position position="39"/>
    </location>
    <ligand>
        <name>ATP</name>
        <dbReference type="ChEBI" id="CHEBI:30616"/>
    </ligand>
</feature>
<dbReference type="SUPFAM" id="SSF56112">
    <property type="entry name" value="Protein kinase-like (PK-like)"/>
    <property type="match status" value="1"/>
</dbReference>
<evidence type="ECO:0000256" key="5">
    <source>
        <dbReference type="ARBA" id="ARBA00022777"/>
    </source>
</evidence>
<evidence type="ECO:0000256" key="8">
    <source>
        <dbReference type="ARBA" id="ARBA00048679"/>
    </source>
</evidence>
<dbReference type="InterPro" id="IPR011009">
    <property type="entry name" value="Kinase-like_dom_sf"/>
</dbReference>
<dbReference type="Gene3D" id="3.30.10.20">
    <property type="match status" value="3"/>
</dbReference>
<dbReference type="InterPro" id="IPR008271">
    <property type="entry name" value="Ser/Thr_kinase_AS"/>
</dbReference>
<sequence>MIGRRIDERYELKQLLGGGGMSNVYIAWDIILERTVALKVINIPPNEKDETVKRFEREVQSTTLLSHENIVSVLDVGEEEDCFFLVMEYIEGPTLAEYIKAHGPLEPKIAIQLFNQILKGIQHAHAKGIIHRDIKPQNMMINQDHIIKIVDFGIAKALSETAMTQTNHVVGTVQYLSPEQAKGEKTGERSDIYALGIVLYEMLIGDPPFKGETPVSIAIKQIQEAIPNASEQRSEIPQALSNVILKATEKDPSERYHSISEMSNDVLTSLDESRINEKPYFTNRSATKTIKIDKQAIENENSQKHIEETSQIPIVPTERSSYKQSKQQSSKPKRSLGKKIWFSLIFFLLIAGLLFFMVAAMTGNKYSQIPNVTGQTLEEAQKTLEQNHLKTGKITEVYSDKYDKNHVMYSSPKQDEKVRQQSQVDLTVSKGPHIEKMPHLIGLPRAEAENKLKALGFEKISYDTAYTESDIAKGNIEAQSIAASTDVHVTQDEVVLTESLGKKQVHVGDYTNQNYADVKAQLEEKGLIVTVEKTRNDKNVEADHIISHSPKNQEVDEGTEIKMIISTGPKESDSPKTDEAPKSEEDNSDDEKNDIALYKQYYETFVIPYSGKDEKPQKVEIVINDQNHQSQQPAETFTITKDTSHTVNLQVEPKKTASYTVKVDGKTVTQQSINYSDI</sequence>
<dbReference type="PANTHER" id="PTHR43289">
    <property type="entry name" value="MITOGEN-ACTIVATED PROTEIN KINASE KINASE KINASE 20-RELATED"/>
    <property type="match status" value="1"/>
</dbReference>
<dbReference type="EC" id="2.7.11.1" evidence="1"/>
<dbReference type="GO" id="GO:0016301">
    <property type="term" value="F:kinase activity"/>
    <property type="evidence" value="ECO:0007669"/>
    <property type="project" value="UniProtKB-KW"/>
</dbReference>
<accession>A0ABS0T744</accession>
<keyword evidence="5 14" id="KW-0418">Kinase</keyword>
<dbReference type="PANTHER" id="PTHR43289:SF34">
    <property type="entry name" value="SERINE_THREONINE-PROTEIN KINASE YBDM-RELATED"/>
    <property type="match status" value="1"/>
</dbReference>
<evidence type="ECO:0000256" key="1">
    <source>
        <dbReference type="ARBA" id="ARBA00012513"/>
    </source>
</evidence>
<feature type="domain" description="PASTA" evidence="13">
    <location>
        <begin position="363"/>
        <end position="430"/>
    </location>
</feature>
<dbReference type="InterPro" id="IPR000719">
    <property type="entry name" value="Prot_kinase_dom"/>
</dbReference>
<dbReference type="InterPro" id="IPR017441">
    <property type="entry name" value="Protein_kinase_ATP_BS"/>
</dbReference>
<comment type="caution">
    <text evidence="14">The sequence shown here is derived from an EMBL/GenBank/DDBJ whole genome shotgun (WGS) entry which is preliminary data.</text>
</comment>
<comment type="catalytic activity">
    <reaction evidence="8">
        <text>L-seryl-[protein] + ATP = O-phospho-L-seryl-[protein] + ADP + H(+)</text>
        <dbReference type="Rhea" id="RHEA:17989"/>
        <dbReference type="Rhea" id="RHEA-COMP:9863"/>
        <dbReference type="Rhea" id="RHEA-COMP:11604"/>
        <dbReference type="ChEBI" id="CHEBI:15378"/>
        <dbReference type="ChEBI" id="CHEBI:29999"/>
        <dbReference type="ChEBI" id="CHEBI:30616"/>
        <dbReference type="ChEBI" id="CHEBI:83421"/>
        <dbReference type="ChEBI" id="CHEBI:456216"/>
        <dbReference type="EC" id="2.7.11.1"/>
    </reaction>
</comment>
<feature type="transmembrane region" description="Helical" evidence="11">
    <location>
        <begin position="340"/>
        <end position="361"/>
    </location>
</feature>
<feature type="domain" description="PASTA" evidence="13">
    <location>
        <begin position="501"/>
        <end position="567"/>
    </location>
</feature>
<keyword evidence="2" id="KW-0723">Serine/threonine-protein kinase</keyword>
<dbReference type="PROSITE" id="PS50011">
    <property type="entry name" value="PROTEIN_KINASE_DOM"/>
    <property type="match status" value="1"/>
</dbReference>
<evidence type="ECO:0000256" key="7">
    <source>
        <dbReference type="ARBA" id="ARBA00047899"/>
    </source>
</evidence>
<feature type="compositionally biased region" description="Basic and acidic residues" evidence="10">
    <location>
        <begin position="299"/>
        <end position="308"/>
    </location>
</feature>
<feature type="compositionally biased region" description="Basic and acidic residues" evidence="10">
    <location>
        <begin position="570"/>
        <end position="585"/>
    </location>
</feature>